<keyword evidence="8" id="KW-1185">Reference proteome</keyword>
<feature type="binding site" evidence="5">
    <location>
        <position position="225"/>
    </location>
    <ligand>
        <name>Fe cation</name>
        <dbReference type="ChEBI" id="CHEBI:24875"/>
        <note>catalytic</note>
    </ligand>
</feature>
<comment type="cofactor">
    <cofactor evidence="5 6">
        <name>Fe(2+)</name>
        <dbReference type="ChEBI" id="CHEBI:29033"/>
    </cofactor>
    <text evidence="5 6">Binds 1 Fe(2+) ion per subunit.</text>
</comment>
<evidence type="ECO:0000256" key="3">
    <source>
        <dbReference type="ARBA" id="ARBA00023002"/>
    </source>
</evidence>
<evidence type="ECO:0000256" key="6">
    <source>
        <dbReference type="RuleBase" id="RU364048"/>
    </source>
</evidence>
<evidence type="ECO:0000313" key="7">
    <source>
        <dbReference type="EMBL" id="RIV88136.1"/>
    </source>
</evidence>
<dbReference type="AlphaFoldDB" id="A0A3A1P4V2"/>
<organism evidence="7 8">
    <name type="scientific">Aurantiacibacter xanthus</name>
    <dbReference type="NCBI Taxonomy" id="1784712"/>
    <lineage>
        <taxon>Bacteria</taxon>
        <taxon>Pseudomonadati</taxon>
        <taxon>Pseudomonadota</taxon>
        <taxon>Alphaproteobacteria</taxon>
        <taxon>Sphingomonadales</taxon>
        <taxon>Erythrobacteraceae</taxon>
        <taxon>Aurantiacibacter</taxon>
    </lineage>
</organism>
<dbReference type="InterPro" id="IPR004294">
    <property type="entry name" value="Carotenoid_Oase"/>
</dbReference>
<proteinExistence type="inferred from homology"/>
<comment type="caution">
    <text evidence="7">The sequence shown here is derived from an EMBL/GenBank/DDBJ whole genome shotgun (WGS) entry which is preliminary data.</text>
</comment>
<evidence type="ECO:0000256" key="5">
    <source>
        <dbReference type="PIRSR" id="PIRSR604294-1"/>
    </source>
</evidence>
<dbReference type="EMBL" id="QXFM01000073">
    <property type="protein sequence ID" value="RIV88136.1"/>
    <property type="molecule type" value="Genomic_DNA"/>
</dbReference>
<dbReference type="GO" id="GO:0016121">
    <property type="term" value="P:carotene catabolic process"/>
    <property type="evidence" value="ECO:0007669"/>
    <property type="project" value="TreeGrafter"/>
</dbReference>
<keyword evidence="2 5" id="KW-0479">Metal-binding</keyword>
<evidence type="ECO:0000256" key="2">
    <source>
        <dbReference type="ARBA" id="ARBA00022723"/>
    </source>
</evidence>
<dbReference type="GO" id="GO:0010436">
    <property type="term" value="F:carotenoid dioxygenase activity"/>
    <property type="evidence" value="ECO:0007669"/>
    <property type="project" value="TreeGrafter"/>
</dbReference>
<dbReference type="PANTHER" id="PTHR10543:SF89">
    <property type="entry name" value="CAROTENOID 9,10(9',10')-CLEAVAGE DIOXYGENASE 1"/>
    <property type="match status" value="1"/>
</dbReference>
<dbReference type="EC" id="1.13.11.-" evidence="6"/>
<feature type="binding site" evidence="5">
    <location>
        <position position="290"/>
    </location>
    <ligand>
        <name>Fe cation</name>
        <dbReference type="ChEBI" id="CHEBI:24875"/>
        <note>catalytic</note>
    </ligand>
</feature>
<comment type="similarity">
    <text evidence="1 6">Belongs to the carotenoid oxygenase family.</text>
</comment>
<feature type="binding site" evidence="5">
    <location>
        <position position="467"/>
    </location>
    <ligand>
        <name>Fe cation</name>
        <dbReference type="ChEBI" id="CHEBI:24875"/>
        <note>catalytic</note>
    </ligand>
</feature>
<accession>A0A3A1P4V2</accession>
<dbReference type="OrthoDB" id="6636843at2"/>
<feature type="binding site" evidence="5">
    <location>
        <position position="174"/>
    </location>
    <ligand>
        <name>Fe cation</name>
        <dbReference type="ChEBI" id="CHEBI:24875"/>
        <note>catalytic</note>
    </ligand>
</feature>
<sequence length="473" mass="53191">MGDDTVPEIFHLYDSFGLQKRPTMRFEADVFECEVEGEIPAELEGSYVRTGGDRQYPSLEDDIILNGDGLVSSFRFENGHVSFRSRYVQTERLQAERAARRRLYGHYRNPHTDDPTVSNLPQRDNTGNTYAFAHHGELFMLREDSRPYRVDPETLETLGEGQWGDLRSTALTAHPKIDPVTGEWWSYGVFAGGEPTTDASLHVFDKHGKLVREQWFHTPFPGLSHDWGVTREHLVFPIMPLTASEARLREGGQYYQYDPDLPSAWGIMPRNGDPATDMRWFHVPGLVLGHIMNAYTDGDKVVVDTPCSPGNCFSFFKDKHGNQPTMPETITQLTRITFDLSKSADEAVTLEPVTGALGDMPRIDDRFAMSKYRTGYFSLRAFPEMGVGQIDWDTGDLTVHSLTGAAAQEPLFVPRSADSAEGDGFILTVVDRFEERRAELLILDARDVSRPPLATVKLPFGLPMAFHGSWIPA</sequence>
<protein>
    <recommendedName>
        <fullName evidence="6">Dioxygenase</fullName>
        <ecNumber evidence="6">1.13.11.-</ecNumber>
    </recommendedName>
</protein>
<dbReference type="GO" id="GO:0046872">
    <property type="term" value="F:metal ion binding"/>
    <property type="evidence" value="ECO:0007669"/>
    <property type="project" value="UniProtKB-KW"/>
</dbReference>
<dbReference type="Pfam" id="PF03055">
    <property type="entry name" value="RPE65"/>
    <property type="match status" value="1"/>
</dbReference>
<dbReference type="PANTHER" id="PTHR10543">
    <property type="entry name" value="BETA-CAROTENE DIOXYGENASE"/>
    <property type="match status" value="1"/>
</dbReference>
<dbReference type="Proteomes" id="UP000265366">
    <property type="component" value="Unassembled WGS sequence"/>
</dbReference>
<name>A0A3A1P4V2_9SPHN</name>
<evidence type="ECO:0000313" key="8">
    <source>
        <dbReference type="Proteomes" id="UP000265366"/>
    </source>
</evidence>
<evidence type="ECO:0000256" key="1">
    <source>
        <dbReference type="ARBA" id="ARBA00006787"/>
    </source>
</evidence>
<reference evidence="7 8" key="1">
    <citation type="submission" date="2018-08" db="EMBL/GenBank/DDBJ databases">
        <title>Erythrobacter zhengii sp.nov., a bacterium isolated from deep-sea sediment.</title>
        <authorList>
            <person name="Fang C."/>
            <person name="Wu Y.-H."/>
            <person name="Sun C."/>
            <person name="Wang H."/>
            <person name="Cheng H."/>
            <person name="Meng F.-X."/>
            <person name="Wang C.-S."/>
            <person name="Xu X.-W."/>
        </authorList>
    </citation>
    <scope>NUCLEOTIDE SEQUENCE [LARGE SCALE GENOMIC DNA]</scope>
    <source>
        <strain evidence="7 8">CCTCC AB 2015396</strain>
    </source>
</reference>
<keyword evidence="3 6" id="KW-0560">Oxidoreductase</keyword>
<evidence type="ECO:0000256" key="4">
    <source>
        <dbReference type="ARBA" id="ARBA00023004"/>
    </source>
</evidence>
<gene>
    <name evidence="7" type="ORF">D2V17_08065</name>
</gene>
<keyword evidence="4 5" id="KW-0408">Iron</keyword>
<keyword evidence="6 7" id="KW-0223">Dioxygenase</keyword>